<evidence type="ECO:0000256" key="1">
    <source>
        <dbReference type="ARBA" id="ARBA00022679"/>
    </source>
</evidence>
<keyword evidence="1" id="KW-0808">Transferase</keyword>
<gene>
    <name evidence="7" type="ORF">M9Y10_040637</name>
    <name evidence="8" type="ORF">M9Y10_042457</name>
</gene>
<dbReference type="CDD" id="cd13999">
    <property type="entry name" value="STKc_MAP3K-like"/>
    <property type="match status" value="1"/>
</dbReference>
<keyword evidence="4" id="KW-0067">ATP-binding</keyword>
<evidence type="ECO:0000313" key="7">
    <source>
        <dbReference type="EMBL" id="KAK8833734.1"/>
    </source>
</evidence>
<name>A0ABR2GIK7_9EUKA</name>
<dbReference type="PANTHER" id="PTHR44329:SF288">
    <property type="entry name" value="MITOGEN-ACTIVATED PROTEIN KINASE KINASE KINASE 20"/>
    <property type="match status" value="1"/>
</dbReference>
<proteinExistence type="predicted"/>
<reference evidence="7 9" key="1">
    <citation type="submission" date="2024-04" db="EMBL/GenBank/DDBJ databases">
        <title>Tritrichomonas musculus Genome.</title>
        <authorList>
            <person name="Alves-Ferreira E."/>
            <person name="Grigg M."/>
            <person name="Lorenzi H."/>
            <person name="Galac M."/>
        </authorList>
    </citation>
    <scope>NUCLEOTIDE SEQUENCE [LARGE SCALE GENOMIC DNA]</scope>
    <source>
        <strain evidence="7 9">EAF2021</strain>
    </source>
</reference>
<dbReference type="SMART" id="SM00220">
    <property type="entry name" value="S_TKc"/>
    <property type="match status" value="1"/>
</dbReference>
<feature type="coiled-coil region" evidence="5">
    <location>
        <begin position="299"/>
        <end position="554"/>
    </location>
</feature>
<accession>A0ABR2GIK7</accession>
<evidence type="ECO:0000256" key="5">
    <source>
        <dbReference type="SAM" id="Coils"/>
    </source>
</evidence>
<dbReference type="SUPFAM" id="SSF56112">
    <property type="entry name" value="Protein kinase-like (PK-like)"/>
    <property type="match status" value="1"/>
</dbReference>
<protein>
    <recommendedName>
        <fullName evidence="6">Protein kinase domain-containing protein</fullName>
    </recommendedName>
</protein>
<evidence type="ECO:0000313" key="8">
    <source>
        <dbReference type="EMBL" id="KAK8835571.1"/>
    </source>
</evidence>
<dbReference type="Gene3D" id="1.10.510.10">
    <property type="entry name" value="Transferase(Phosphotransferase) domain 1"/>
    <property type="match status" value="1"/>
</dbReference>
<dbReference type="PROSITE" id="PS50011">
    <property type="entry name" value="PROTEIN_KINASE_DOM"/>
    <property type="match status" value="1"/>
</dbReference>
<keyword evidence="5" id="KW-0175">Coiled coil</keyword>
<feature type="domain" description="Protein kinase" evidence="6">
    <location>
        <begin position="17"/>
        <end position="293"/>
    </location>
</feature>
<keyword evidence="9" id="KW-1185">Reference proteome</keyword>
<dbReference type="InterPro" id="IPR051681">
    <property type="entry name" value="Ser/Thr_Kinases-Pseudokinases"/>
</dbReference>
<sequence length="682" mass="79838">MNKANFFSQYEIDIRKFNKGKRIKKGGCGVVYSAQDKETGKLYAAKVIDCCDSEQQCKDSIIREIEILSYVNHPTIIKFHGFSLKDFFDENNVTILMNLATNGSLADLLSKLRNNYTIRNFTNTTRQIILVGVARGMEYLHDRNIIHRDLKTANILLDDNFHPIITDFGMSKVFEFGHSMNQSQFTGTLNYMAPEVIQGPSFDRKADVYSFGIIMYEIITYLNPYPELLNDQISKFEFTRKVTEENYRPTFNTPIKKPLQNLIEQCWSRNPKDRPTFKEIFQKLTNDENNDYCVDDVNIDELKNYIDSITQVNDRIEELLKTIKTIEKEKCEYKSENNKLKNDLEQLASNNEQLNNENKRQLLEIDKMLKEKNEMISCDQQLKNENKMLTDIRDQLKVENKQLSKEVNILLTSKNKQIETQNTKLESEFERLNNKIKLLTSDNHKLKSDLKNMMLDIEQLNKEKAVLVSTNENLIKEKKQLHDFKTKALFSKKKSKDEANQLTLNNRQLKNKNNELKSEIDQLREQLNNFESQNQLLTTQVKNLTIQLEECQKSLLLLKTNTNNTNKDIGDDTQKEEIKINKEKQSKSIHKEENVVQIKETDVFEDEIKMQDDIQNKVKNETNKLKKEKDYNLSFQNSLKCFDVQNMELIEDFSFYPSSEQIGSFYVPPPLLPITIHPPKYS</sequence>
<dbReference type="Pfam" id="PF00069">
    <property type="entry name" value="Pkinase"/>
    <property type="match status" value="1"/>
</dbReference>
<evidence type="ECO:0000313" key="9">
    <source>
        <dbReference type="Proteomes" id="UP001470230"/>
    </source>
</evidence>
<evidence type="ECO:0000256" key="4">
    <source>
        <dbReference type="ARBA" id="ARBA00022840"/>
    </source>
</evidence>
<dbReference type="InterPro" id="IPR001245">
    <property type="entry name" value="Ser-Thr/Tyr_kinase_cat_dom"/>
</dbReference>
<evidence type="ECO:0000259" key="6">
    <source>
        <dbReference type="PROSITE" id="PS50011"/>
    </source>
</evidence>
<dbReference type="PANTHER" id="PTHR44329">
    <property type="entry name" value="SERINE/THREONINE-PROTEIN KINASE TNNI3K-RELATED"/>
    <property type="match status" value="1"/>
</dbReference>
<organism evidence="7 9">
    <name type="scientific">Tritrichomonas musculus</name>
    <dbReference type="NCBI Taxonomy" id="1915356"/>
    <lineage>
        <taxon>Eukaryota</taxon>
        <taxon>Metamonada</taxon>
        <taxon>Parabasalia</taxon>
        <taxon>Tritrichomonadida</taxon>
        <taxon>Tritrichomonadidae</taxon>
        <taxon>Tritrichomonas</taxon>
    </lineage>
</organism>
<dbReference type="PRINTS" id="PR00109">
    <property type="entry name" value="TYRKINASE"/>
</dbReference>
<evidence type="ECO:0000256" key="3">
    <source>
        <dbReference type="ARBA" id="ARBA00022777"/>
    </source>
</evidence>
<dbReference type="EMBL" id="JAPFFF010000079">
    <property type="protein sequence ID" value="KAK8835571.1"/>
    <property type="molecule type" value="Genomic_DNA"/>
</dbReference>
<dbReference type="InterPro" id="IPR000719">
    <property type="entry name" value="Prot_kinase_dom"/>
</dbReference>
<keyword evidence="2" id="KW-0547">Nucleotide-binding</keyword>
<dbReference type="InterPro" id="IPR008271">
    <property type="entry name" value="Ser/Thr_kinase_AS"/>
</dbReference>
<comment type="caution">
    <text evidence="7">The sequence shown here is derived from an EMBL/GenBank/DDBJ whole genome shotgun (WGS) entry which is preliminary data.</text>
</comment>
<evidence type="ECO:0000256" key="2">
    <source>
        <dbReference type="ARBA" id="ARBA00022741"/>
    </source>
</evidence>
<dbReference type="InterPro" id="IPR011009">
    <property type="entry name" value="Kinase-like_dom_sf"/>
</dbReference>
<dbReference type="PROSITE" id="PS00108">
    <property type="entry name" value="PROTEIN_KINASE_ST"/>
    <property type="match status" value="1"/>
</dbReference>
<keyword evidence="3" id="KW-0418">Kinase</keyword>
<dbReference type="EMBL" id="JAPFFF010000680">
    <property type="protein sequence ID" value="KAK8833734.1"/>
    <property type="molecule type" value="Genomic_DNA"/>
</dbReference>
<dbReference type="Proteomes" id="UP001470230">
    <property type="component" value="Unassembled WGS sequence"/>
</dbReference>